<gene>
    <name evidence="1" type="ORF">SPARVUS_LOCUS4920609</name>
</gene>
<evidence type="ECO:0000313" key="1">
    <source>
        <dbReference type="EMBL" id="CAI9558638.1"/>
    </source>
</evidence>
<reference evidence="1" key="1">
    <citation type="submission" date="2023-05" db="EMBL/GenBank/DDBJ databases">
        <authorList>
            <person name="Stuckert A."/>
        </authorList>
    </citation>
    <scope>NUCLEOTIDE SEQUENCE</scope>
</reference>
<name>A0ABN9CEW9_9NEOB</name>
<dbReference type="Proteomes" id="UP001162483">
    <property type="component" value="Unassembled WGS sequence"/>
</dbReference>
<dbReference type="EMBL" id="CATNWA010009775">
    <property type="protein sequence ID" value="CAI9558638.1"/>
    <property type="molecule type" value="Genomic_DNA"/>
</dbReference>
<feature type="non-terminal residue" evidence="1">
    <location>
        <position position="1"/>
    </location>
</feature>
<organism evidence="1 2">
    <name type="scientific">Staurois parvus</name>
    <dbReference type="NCBI Taxonomy" id="386267"/>
    <lineage>
        <taxon>Eukaryota</taxon>
        <taxon>Metazoa</taxon>
        <taxon>Chordata</taxon>
        <taxon>Craniata</taxon>
        <taxon>Vertebrata</taxon>
        <taxon>Euteleostomi</taxon>
        <taxon>Amphibia</taxon>
        <taxon>Batrachia</taxon>
        <taxon>Anura</taxon>
        <taxon>Neobatrachia</taxon>
        <taxon>Ranoidea</taxon>
        <taxon>Ranidae</taxon>
        <taxon>Staurois</taxon>
    </lineage>
</organism>
<keyword evidence="2" id="KW-1185">Reference proteome</keyword>
<comment type="caution">
    <text evidence="1">The sequence shown here is derived from an EMBL/GenBank/DDBJ whole genome shotgun (WGS) entry which is preliminary data.</text>
</comment>
<evidence type="ECO:0000313" key="2">
    <source>
        <dbReference type="Proteomes" id="UP001162483"/>
    </source>
</evidence>
<sequence length="36" mass="4575">NHLWVFFYFFAKQTKNNKLLKRKTLFFLVFDLKFCK</sequence>
<accession>A0ABN9CEW9</accession>
<proteinExistence type="predicted"/>
<protein>
    <submittedName>
        <fullName evidence="1">Uncharacterized protein</fullName>
    </submittedName>
</protein>